<comment type="caution">
    <text evidence="3">The sequence shown here is derived from an EMBL/GenBank/DDBJ whole genome shotgun (WGS) entry which is preliminary data.</text>
</comment>
<dbReference type="Proteomes" id="UP001231518">
    <property type="component" value="Chromosome 28"/>
</dbReference>
<gene>
    <name evidence="3" type="ORF">PYW07_011245</name>
</gene>
<feature type="region of interest" description="Disordered" evidence="1">
    <location>
        <begin position="539"/>
        <end position="580"/>
    </location>
</feature>
<keyword evidence="4" id="KW-1185">Reference proteome</keyword>
<evidence type="ECO:0000313" key="3">
    <source>
        <dbReference type="EMBL" id="KAJ8707568.1"/>
    </source>
</evidence>
<sequence length="618" mass="67822">MCAGVRDVGGRDVETRAGVEAVAPRAVGLLLFARVNNSGADECRVALRPERCCLDSGDARCDVVQVLGTAADTIPGGTTRTLHLVAPLLDPYERRGYCSVFVDYEYPARPRHAVRDAVRIHFDTTLRRGAACGQPDQDPLRDCRPVHCDTHYNGRRPYYSHAKKRCVEVPACLASADSELPSRAYDPVSNTCVDKPAISADDINFIKALTGGKSRRTKDILIIRTSDKNCSKSAKNSAPADYDPDTVTKVVGVKPTTHASRTPHAPHTSHTPRTPDAPPASSLTCLLAYVTCRRHTLLALGGVILLQCCLICALLYCFTRKCVCCKKKEVVRKFFNYRQDASATTPLIGTSNMDTDTTDFQYLSESSNYIDKKIRCYKACQRERKTSAKLSMSDDILSKCVARRDWRRLPRAETIPEARRDEARAAERRELALEKRKPTDVKVNFQDEARETAVAKPVSVKSIVKQTEEKRRASLSDSSERVIRCHSYEYERSAQALAGARAHGSVARGAQACFSNDSMDDFLSERGVLFLGDNASKYSLSSASSAGRSARSSRTSKQRGVLPPARGRGPASDPGAHHSAAELDLQLLHLSRASVCSSSNDSDICKDLKRTKDSTSSL</sequence>
<evidence type="ECO:0000256" key="1">
    <source>
        <dbReference type="SAM" id="MobiDB-lite"/>
    </source>
</evidence>
<feature type="region of interest" description="Disordered" evidence="1">
    <location>
        <begin position="256"/>
        <end position="278"/>
    </location>
</feature>
<keyword evidence="2" id="KW-0472">Membrane</keyword>
<evidence type="ECO:0000313" key="4">
    <source>
        <dbReference type="Proteomes" id="UP001231518"/>
    </source>
</evidence>
<feature type="transmembrane region" description="Helical" evidence="2">
    <location>
        <begin position="297"/>
        <end position="318"/>
    </location>
</feature>
<organism evidence="3 4">
    <name type="scientific">Mythimna separata</name>
    <name type="common">Oriental armyworm</name>
    <name type="synonym">Pseudaletia separata</name>
    <dbReference type="NCBI Taxonomy" id="271217"/>
    <lineage>
        <taxon>Eukaryota</taxon>
        <taxon>Metazoa</taxon>
        <taxon>Ecdysozoa</taxon>
        <taxon>Arthropoda</taxon>
        <taxon>Hexapoda</taxon>
        <taxon>Insecta</taxon>
        <taxon>Pterygota</taxon>
        <taxon>Neoptera</taxon>
        <taxon>Endopterygota</taxon>
        <taxon>Lepidoptera</taxon>
        <taxon>Glossata</taxon>
        <taxon>Ditrysia</taxon>
        <taxon>Noctuoidea</taxon>
        <taxon>Noctuidae</taxon>
        <taxon>Noctuinae</taxon>
        <taxon>Hadenini</taxon>
        <taxon>Mythimna</taxon>
    </lineage>
</organism>
<protein>
    <submittedName>
        <fullName evidence="3">Uncharacterized protein</fullName>
    </submittedName>
</protein>
<accession>A0AAD7Y979</accession>
<keyword evidence="2" id="KW-0812">Transmembrane</keyword>
<reference evidence="3" key="1">
    <citation type="submission" date="2023-03" db="EMBL/GenBank/DDBJ databases">
        <title>Chromosome-level genomes of two armyworms, Mythimna separata and Mythimna loreyi, provide insights into the biosynthesis and reception of sex pheromones.</title>
        <authorList>
            <person name="Zhao H."/>
        </authorList>
    </citation>
    <scope>NUCLEOTIDE SEQUENCE</scope>
    <source>
        <strain evidence="3">BeijingLab</strain>
        <tissue evidence="3">Pupa</tissue>
    </source>
</reference>
<feature type="compositionally biased region" description="Low complexity" evidence="1">
    <location>
        <begin position="539"/>
        <end position="555"/>
    </location>
</feature>
<dbReference type="EMBL" id="JARGEI010000027">
    <property type="protein sequence ID" value="KAJ8707568.1"/>
    <property type="molecule type" value="Genomic_DNA"/>
</dbReference>
<proteinExistence type="predicted"/>
<feature type="region of interest" description="Disordered" evidence="1">
    <location>
        <begin position="595"/>
        <end position="618"/>
    </location>
</feature>
<keyword evidence="2" id="KW-1133">Transmembrane helix</keyword>
<feature type="compositionally biased region" description="Basic and acidic residues" evidence="1">
    <location>
        <begin position="603"/>
        <end position="618"/>
    </location>
</feature>
<evidence type="ECO:0000256" key="2">
    <source>
        <dbReference type="SAM" id="Phobius"/>
    </source>
</evidence>
<name>A0AAD7Y979_MYTSE</name>
<dbReference type="AlphaFoldDB" id="A0AAD7Y979"/>